<reference evidence="1 2" key="1">
    <citation type="submission" date="2014-04" db="EMBL/GenBank/DDBJ databases">
        <authorList>
            <consortium name="DOE Joint Genome Institute"/>
            <person name="Kuo A."/>
            <person name="Kohler A."/>
            <person name="Nagy L.G."/>
            <person name="Floudas D."/>
            <person name="Copeland A."/>
            <person name="Barry K.W."/>
            <person name="Cichocki N."/>
            <person name="Veneault-Fourrey C."/>
            <person name="LaButti K."/>
            <person name="Lindquist E.A."/>
            <person name="Lipzen A."/>
            <person name="Lundell T."/>
            <person name="Morin E."/>
            <person name="Murat C."/>
            <person name="Sun H."/>
            <person name="Tunlid A."/>
            <person name="Henrissat B."/>
            <person name="Grigoriev I.V."/>
            <person name="Hibbett D.S."/>
            <person name="Martin F."/>
            <person name="Nordberg H.P."/>
            <person name="Cantor M.N."/>
            <person name="Hua S.X."/>
        </authorList>
    </citation>
    <scope>NUCLEOTIDE SEQUENCE [LARGE SCALE GENOMIC DNA]</scope>
    <source>
        <strain evidence="1 2">LaAM-08-1</strain>
    </source>
</reference>
<dbReference type="AlphaFoldDB" id="A0A0C9WRM3"/>
<sequence length="115" mass="12905">MIYLQKQHRLIMSLGTSATTTEGRAHALRNRSKRVAIMVDRRYLERRESHFSSFTGTDKSWDTPFGYMIAGDVVVRVPLGDRGARLGSILNTEVRMTMDKTNLCTGTGVLQGTQI</sequence>
<accession>A0A0C9WRM3</accession>
<organism evidence="1 2">
    <name type="scientific">Laccaria amethystina LaAM-08-1</name>
    <dbReference type="NCBI Taxonomy" id="1095629"/>
    <lineage>
        <taxon>Eukaryota</taxon>
        <taxon>Fungi</taxon>
        <taxon>Dikarya</taxon>
        <taxon>Basidiomycota</taxon>
        <taxon>Agaricomycotina</taxon>
        <taxon>Agaricomycetes</taxon>
        <taxon>Agaricomycetidae</taxon>
        <taxon>Agaricales</taxon>
        <taxon>Agaricineae</taxon>
        <taxon>Hydnangiaceae</taxon>
        <taxon>Laccaria</taxon>
    </lineage>
</organism>
<dbReference type="HOGENOM" id="CLU_2109439_0_0_1"/>
<dbReference type="OrthoDB" id="10497363at2759"/>
<proteinExistence type="predicted"/>
<evidence type="ECO:0000313" key="2">
    <source>
        <dbReference type="Proteomes" id="UP000054477"/>
    </source>
</evidence>
<reference evidence="2" key="2">
    <citation type="submission" date="2015-01" db="EMBL/GenBank/DDBJ databases">
        <title>Evolutionary Origins and Diversification of the Mycorrhizal Mutualists.</title>
        <authorList>
            <consortium name="DOE Joint Genome Institute"/>
            <consortium name="Mycorrhizal Genomics Consortium"/>
            <person name="Kohler A."/>
            <person name="Kuo A."/>
            <person name="Nagy L.G."/>
            <person name="Floudas D."/>
            <person name="Copeland A."/>
            <person name="Barry K.W."/>
            <person name="Cichocki N."/>
            <person name="Veneault-Fourrey C."/>
            <person name="LaButti K."/>
            <person name="Lindquist E.A."/>
            <person name="Lipzen A."/>
            <person name="Lundell T."/>
            <person name="Morin E."/>
            <person name="Murat C."/>
            <person name="Riley R."/>
            <person name="Ohm R."/>
            <person name="Sun H."/>
            <person name="Tunlid A."/>
            <person name="Henrissat B."/>
            <person name="Grigoriev I.V."/>
            <person name="Hibbett D.S."/>
            <person name="Martin F."/>
        </authorList>
    </citation>
    <scope>NUCLEOTIDE SEQUENCE [LARGE SCALE GENOMIC DNA]</scope>
    <source>
        <strain evidence="2">LaAM-08-1</strain>
    </source>
</reference>
<gene>
    <name evidence="1" type="ORF">K443DRAFT_574514</name>
</gene>
<evidence type="ECO:0000313" key="1">
    <source>
        <dbReference type="EMBL" id="KIK01290.1"/>
    </source>
</evidence>
<protein>
    <submittedName>
        <fullName evidence="1">Uncharacterized protein</fullName>
    </submittedName>
</protein>
<dbReference type="Proteomes" id="UP000054477">
    <property type="component" value="Unassembled WGS sequence"/>
</dbReference>
<name>A0A0C9WRM3_9AGAR</name>
<keyword evidence="2" id="KW-1185">Reference proteome</keyword>
<dbReference type="EMBL" id="KN838609">
    <property type="protein sequence ID" value="KIK01290.1"/>
    <property type="molecule type" value="Genomic_DNA"/>
</dbReference>